<comment type="caution">
    <text evidence="3">The sequence shown here is derived from an EMBL/GenBank/DDBJ whole genome shotgun (WGS) entry which is preliminary data.</text>
</comment>
<gene>
    <name evidence="3" type="ORF">Kpho01_64680</name>
</gene>
<sequence>MVSVQAPANGVAAALSGVALVAVLAGCSGSSPAPKAAPAPTPSASAAPTASAASAASAVPTGDRTQELERLRAAVAAPARPFSASLSLESQDDQSYLRGNGTVNVSDVQTSSMGLDVLTTGESALQINTTTTRDAVYTQVEGAAWEKHGRRPGTVLVADHRPMVQALLERGPDAYRGLEKLPGMNGGLAYHLVGELPVAQVADGLGSTLRQRIAEHRIEQCDTDLLVDSAGRLSRLELTCAGDGYRAASSLSLAEYGPSYDIPVPSDL</sequence>
<feature type="signal peptide" evidence="2">
    <location>
        <begin position="1"/>
        <end position="21"/>
    </location>
</feature>
<evidence type="ECO:0008006" key="5">
    <source>
        <dbReference type="Google" id="ProtNLM"/>
    </source>
</evidence>
<evidence type="ECO:0000256" key="1">
    <source>
        <dbReference type="SAM" id="MobiDB-lite"/>
    </source>
</evidence>
<dbReference type="EMBL" id="BSRX01000053">
    <property type="protein sequence ID" value="GLW58457.1"/>
    <property type="molecule type" value="Genomic_DNA"/>
</dbReference>
<evidence type="ECO:0000313" key="3">
    <source>
        <dbReference type="EMBL" id="GLW58457.1"/>
    </source>
</evidence>
<reference evidence="3" key="1">
    <citation type="submission" date="2023-02" db="EMBL/GenBank/DDBJ databases">
        <title>Kitasatospora phosalacinea NBRC 14362.</title>
        <authorList>
            <person name="Ichikawa N."/>
            <person name="Sato H."/>
            <person name="Tonouchi N."/>
        </authorList>
    </citation>
    <scope>NUCLEOTIDE SEQUENCE</scope>
    <source>
        <strain evidence="3">NBRC 14362</strain>
    </source>
</reference>
<feature type="compositionally biased region" description="Low complexity" evidence="1">
    <location>
        <begin position="42"/>
        <end position="61"/>
    </location>
</feature>
<feature type="region of interest" description="Disordered" evidence="1">
    <location>
        <begin position="31"/>
        <end position="65"/>
    </location>
</feature>
<accession>A0A9W6PNU5</accession>
<dbReference type="Proteomes" id="UP001165143">
    <property type="component" value="Unassembled WGS sequence"/>
</dbReference>
<keyword evidence="2" id="KW-0732">Signal</keyword>
<organism evidence="3 4">
    <name type="scientific">Kitasatospora phosalacinea</name>
    <dbReference type="NCBI Taxonomy" id="2065"/>
    <lineage>
        <taxon>Bacteria</taxon>
        <taxon>Bacillati</taxon>
        <taxon>Actinomycetota</taxon>
        <taxon>Actinomycetes</taxon>
        <taxon>Kitasatosporales</taxon>
        <taxon>Streptomycetaceae</taxon>
        <taxon>Kitasatospora</taxon>
    </lineage>
</organism>
<name>A0A9W6PNU5_9ACTN</name>
<evidence type="ECO:0000256" key="2">
    <source>
        <dbReference type="SAM" id="SignalP"/>
    </source>
</evidence>
<dbReference type="AlphaFoldDB" id="A0A9W6PNU5"/>
<proteinExistence type="predicted"/>
<protein>
    <recommendedName>
        <fullName evidence="5">Lipoprotein</fullName>
    </recommendedName>
</protein>
<evidence type="ECO:0000313" key="4">
    <source>
        <dbReference type="Proteomes" id="UP001165143"/>
    </source>
</evidence>
<feature type="chain" id="PRO_5040843333" description="Lipoprotein" evidence="2">
    <location>
        <begin position="22"/>
        <end position="268"/>
    </location>
</feature>